<feature type="domain" description="PNPLA" evidence="5">
    <location>
        <begin position="38"/>
        <end position="228"/>
    </location>
</feature>
<dbReference type="PROSITE" id="PS51635">
    <property type="entry name" value="PNPLA"/>
    <property type="match status" value="1"/>
</dbReference>
<dbReference type="InterPro" id="IPR016035">
    <property type="entry name" value="Acyl_Trfase/lysoPLipase"/>
</dbReference>
<name>A0A1H2RU57_9FLAO</name>
<dbReference type="Gene3D" id="2.40.160.50">
    <property type="entry name" value="membrane protein fhac: a member of the omp85/tpsb transporter family"/>
    <property type="match status" value="1"/>
</dbReference>
<dbReference type="CDD" id="cd07205">
    <property type="entry name" value="Pat_PNPLA6_PNPLA7_NTE1_like"/>
    <property type="match status" value="1"/>
</dbReference>
<feature type="short sequence motif" description="DGA/G" evidence="4">
    <location>
        <begin position="215"/>
        <end position="217"/>
    </location>
</feature>
<dbReference type="GO" id="GO:0016787">
    <property type="term" value="F:hydrolase activity"/>
    <property type="evidence" value="ECO:0007669"/>
    <property type="project" value="UniProtKB-UniRule"/>
</dbReference>
<keyword evidence="2 4" id="KW-0442">Lipid degradation</keyword>
<dbReference type="InterPro" id="IPR050301">
    <property type="entry name" value="NTE"/>
</dbReference>
<feature type="active site" description="Nucleophile" evidence="4">
    <location>
        <position position="71"/>
    </location>
</feature>
<dbReference type="Pfam" id="PF19143">
    <property type="entry name" value="Omp85_2"/>
    <property type="match status" value="1"/>
</dbReference>
<dbReference type="Pfam" id="PF01734">
    <property type="entry name" value="Patatin"/>
    <property type="match status" value="1"/>
</dbReference>
<protein>
    <submittedName>
        <fullName evidence="6">NTE family protein</fullName>
    </submittedName>
</protein>
<feature type="short sequence motif" description="GXSXG" evidence="4">
    <location>
        <begin position="69"/>
        <end position="73"/>
    </location>
</feature>
<dbReference type="EMBL" id="FNND01000001">
    <property type="protein sequence ID" value="SDW22818.1"/>
    <property type="molecule type" value="Genomic_DNA"/>
</dbReference>
<dbReference type="InterPro" id="IPR043864">
    <property type="entry name" value="Omp85-like_dom"/>
</dbReference>
<dbReference type="PANTHER" id="PTHR14226:SF29">
    <property type="entry name" value="NEUROPATHY TARGET ESTERASE SWS"/>
    <property type="match status" value="1"/>
</dbReference>
<dbReference type="GO" id="GO:0016042">
    <property type="term" value="P:lipid catabolic process"/>
    <property type="evidence" value="ECO:0007669"/>
    <property type="project" value="UniProtKB-UniRule"/>
</dbReference>
<dbReference type="OrthoDB" id="9770965at2"/>
<evidence type="ECO:0000259" key="5">
    <source>
        <dbReference type="PROSITE" id="PS51635"/>
    </source>
</evidence>
<proteinExistence type="predicted"/>
<dbReference type="RefSeq" id="WP_016419822.1">
    <property type="nucleotide sequence ID" value="NZ_FNND01000001.1"/>
</dbReference>
<comment type="caution">
    <text evidence="6">The sequence shown here is derived from an EMBL/GenBank/DDBJ whole genome shotgun (WGS) entry which is preliminary data.</text>
</comment>
<organism evidence="6 7">
    <name type="scientific">Capnocytophaga granulosa</name>
    <dbReference type="NCBI Taxonomy" id="45242"/>
    <lineage>
        <taxon>Bacteria</taxon>
        <taxon>Pseudomonadati</taxon>
        <taxon>Bacteroidota</taxon>
        <taxon>Flavobacteriia</taxon>
        <taxon>Flavobacteriales</taxon>
        <taxon>Flavobacteriaceae</taxon>
        <taxon>Capnocytophaga</taxon>
    </lineage>
</organism>
<evidence type="ECO:0000313" key="6">
    <source>
        <dbReference type="EMBL" id="SDW22818.1"/>
    </source>
</evidence>
<evidence type="ECO:0000313" key="7">
    <source>
        <dbReference type="Proteomes" id="UP000182771"/>
    </source>
</evidence>
<dbReference type="PANTHER" id="PTHR14226">
    <property type="entry name" value="NEUROPATHY TARGET ESTERASE/SWISS CHEESE D.MELANOGASTER"/>
    <property type="match status" value="1"/>
</dbReference>
<feature type="active site" description="Proton acceptor" evidence="4">
    <location>
        <position position="215"/>
    </location>
</feature>
<keyword evidence="3 4" id="KW-0443">Lipid metabolism</keyword>
<feature type="short sequence motif" description="GXGXXG" evidence="4">
    <location>
        <begin position="42"/>
        <end position="47"/>
    </location>
</feature>
<dbReference type="Gene3D" id="3.10.20.310">
    <property type="entry name" value="membrane protein fhac"/>
    <property type="match status" value="1"/>
</dbReference>
<reference evidence="6 7" key="1">
    <citation type="submission" date="2016-10" db="EMBL/GenBank/DDBJ databases">
        <authorList>
            <person name="Varghese N."/>
            <person name="Submissions S."/>
        </authorList>
    </citation>
    <scope>NUCLEOTIDE SEQUENCE [LARGE SCALE GENOMIC DNA]</scope>
    <source>
        <strain evidence="6 7">DSM 11449</strain>
    </source>
</reference>
<gene>
    <name evidence="6" type="ORF">SAMN05444420_101576</name>
</gene>
<evidence type="ECO:0000256" key="2">
    <source>
        <dbReference type="ARBA" id="ARBA00022963"/>
    </source>
</evidence>
<dbReference type="GeneID" id="85017569"/>
<dbReference type="InterPro" id="IPR002641">
    <property type="entry name" value="PNPLA_dom"/>
</dbReference>
<keyword evidence="7" id="KW-1185">Reference proteome</keyword>
<accession>A0A1H2RU57</accession>
<sequence>MKRLFFLLLFLYTISAFSQEKIRSLADLKGKKDLKVGLVLSGGGAKGLAHIAALEAIEKAGVEIDYIGGTSMGAIVGGLYAAGYSAQQLDSIFHATDLEEIIQDNVPRSAQTFYEKENRDRYMVSLALRDGKFALPAGLTQGVNLYNFLSQLTYRVRKIDDFSKLPIPFLCMATDVETGEEVVLEHGDLAQAIMASGSFPTLFAPVDVEGRYLTDGGVMNNYPVDEVRAKGMDVIIGVDVQSPLKKRKDLRSANSVLLQITGYKIANDMKEKREKTDIYIHPDMSGYNVISFQDGQAIIDSGRVATKKVLPHLYWLKRHLKKKDPDIINTKIPDSLRISNITFSGNKHYSDAYLRGKLGFQWNEKISFKDLKDGVQNIMATQNFRGINYHICSTDEGEELRFILEEAPAQTWVKMSLHYDNLYQTSILLNLSRSSFLQKDDFISFDFIAGDNLRYKFDYYVDKGFYTSYGFQSRYDHFRRDISFNGFSLTTGDTNLTLSRLKNQLYLQSIFFRRKFLVGAGVEHELYKAKIQPDNFNEQVNYYSLFSYLRYDSLDNALFPTEGLYFDARGHWYLHSTGYGETINPIILVKADIGGAWRITDRLSGKAMCSAGFHLGLPNAPFLQYVFGGQGDNFFGNILPFYGYDYLSFGNYDFLKGELSFNYRFYKKNYIKAIANIANANDNMFAERSWFAKPKYTGYALGLSSDTILGPIELKATYSPETNKFLWLFNIGFWF</sequence>
<evidence type="ECO:0000256" key="3">
    <source>
        <dbReference type="ARBA" id="ARBA00023098"/>
    </source>
</evidence>
<dbReference type="Proteomes" id="UP000182771">
    <property type="component" value="Unassembled WGS sequence"/>
</dbReference>
<evidence type="ECO:0000256" key="4">
    <source>
        <dbReference type="PROSITE-ProRule" id="PRU01161"/>
    </source>
</evidence>
<keyword evidence="1 4" id="KW-0378">Hydrolase</keyword>
<dbReference type="Gene3D" id="3.40.1090.10">
    <property type="entry name" value="Cytosolic phospholipase A2 catalytic domain"/>
    <property type="match status" value="2"/>
</dbReference>
<dbReference type="AlphaFoldDB" id="A0A1H2RU57"/>
<dbReference type="SUPFAM" id="SSF52151">
    <property type="entry name" value="FabD/lysophospholipase-like"/>
    <property type="match status" value="1"/>
</dbReference>
<evidence type="ECO:0000256" key="1">
    <source>
        <dbReference type="ARBA" id="ARBA00022801"/>
    </source>
</evidence>